<dbReference type="InterPro" id="IPR050289">
    <property type="entry name" value="TorD/DmsD_chaperones"/>
</dbReference>
<dbReference type="PhylomeDB" id="Q2RUW0"/>
<dbReference type="eggNOG" id="COG3381">
    <property type="taxonomic scope" value="Bacteria"/>
</dbReference>
<protein>
    <submittedName>
        <fullName evidence="2">Cytoplasmic chaperone TorD</fullName>
    </submittedName>
</protein>
<dbReference type="EnsemblBacteria" id="ABC22085">
    <property type="protein sequence ID" value="ABC22085"/>
    <property type="gene ID" value="Rru_A1284"/>
</dbReference>
<accession>Q2RUW0</accession>
<dbReference type="PATRIC" id="fig|269796.9.peg.1351"/>
<dbReference type="AlphaFoldDB" id="Q2RUW0"/>
<evidence type="ECO:0000256" key="1">
    <source>
        <dbReference type="ARBA" id="ARBA00023186"/>
    </source>
</evidence>
<dbReference type="STRING" id="269796.Rru_A1284"/>
<keyword evidence="1" id="KW-0143">Chaperone</keyword>
<dbReference type="HOGENOM" id="CLU_077650_4_1_5"/>
<dbReference type="SUPFAM" id="SSF89155">
    <property type="entry name" value="TorD-like"/>
    <property type="match status" value="1"/>
</dbReference>
<proteinExistence type="predicted"/>
<dbReference type="PANTHER" id="PTHR34227:SF11">
    <property type="entry name" value="CHAPERONE PROTEIN TORD"/>
    <property type="match status" value="1"/>
</dbReference>
<reference evidence="2 3" key="1">
    <citation type="journal article" date="2011" name="Stand. Genomic Sci.">
        <title>Complete genome sequence of Rhodospirillum rubrum type strain (S1).</title>
        <authorList>
            <person name="Munk A.C."/>
            <person name="Copeland A."/>
            <person name="Lucas S."/>
            <person name="Lapidus A."/>
            <person name="Del Rio T.G."/>
            <person name="Barry K."/>
            <person name="Detter J.C."/>
            <person name="Hammon N."/>
            <person name="Israni S."/>
            <person name="Pitluck S."/>
            <person name="Brettin T."/>
            <person name="Bruce D."/>
            <person name="Han C."/>
            <person name="Tapia R."/>
            <person name="Gilna P."/>
            <person name="Schmutz J."/>
            <person name="Larimer F."/>
            <person name="Land M."/>
            <person name="Kyrpides N.C."/>
            <person name="Mavromatis K."/>
            <person name="Richardson P."/>
            <person name="Rohde M."/>
            <person name="Goker M."/>
            <person name="Klenk H.P."/>
            <person name="Zhang Y."/>
            <person name="Roberts G.P."/>
            <person name="Reslewic S."/>
            <person name="Schwartz D.C."/>
        </authorList>
    </citation>
    <scope>NUCLEOTIDE SEQUENCE [LARGE SCALE GENOMIC DNA]</scope>
    <source>
        <strain evidence="3">ATCC 11170 / ATH 1.1.1 / DSM 467 / LMG 4362 / NCIMB 8255 / S1</strain>
    </source>
</reference>
<dbReference type="InterPro" id="IPR020945">
    <property type="entry name" value="DMSO/NO3_reduct_chaperone"/>
</dbReference>
<dbReference type="Pfam" id="PF02613">
    <property type="entry name" value="Nitrate_red_del"/>
    <property type="match status" value="1"/>
</dbReference>
<dbReference type="PANTHER" id="PTHR34227">
    <property type="entry name" value="CHAPERONE PROTEIN YCDY"/>
    <property type="match status" value="1"/>
</dbReference>
<dbReference type="Proteomes" id="UP000001929">
    <property type="component" value="Chromosome"/>
</dbReference>
<name>Q2RUW0_RHORT</name>
<dbReference type="Gene3D" id="1.10.3480.10">
    <property type="entry name" value="TorD-like"/>
    <property type="match status" value="1"/>
</dbReference>
<dbReference type="EMBL" id="CP000230">
    <property type="protein sequence ID" value="ABC22085.1"/>
    <property type="molecule type" value="Genomic_DNA"/>
</dbReference>
<keyword evidence="3" id="KW-1185">Reference proteome</keyword>
<evidence type="ECO:0000313" key="3">
    <source>
        <dbReference type="Proteomes" id="UP000001929"/>
    </source>
</evidence>
<sequence>MTSPADEADVGQAALFLWFAKAFGWPDAELVASLRGAPRGRPALPELLGDLPGAEMAVARIKEILDAEADDAALLAQLQRAHGALFEGFGGLITVPPYESAFAGGEARLFGAPTRAIEEILARLDLRVAEATSEPADHICVELNLLAHLTLSGKDAANDRQGLLDDHLRRWLPDFVTALHGSDRLGFHAACGDLLILLIDVEA</sequence>
<evidence type="ECO:0000313" key="2">
    <source>
        <dbReference type="EMBL" id="ABC22085.1"/>
    </source>
</evidence>
<organism evidence="2 3">
    <name type="scientific">Rhodospirillum rubrum (strain ATCC 11170 / ATH 1.1.1 / DSM 467 / LMG 4362 / NCIMB 8255 / S1)</name>
    <dbReference type="NCBI Taxonomy" id="269796"/>
    <lineage>
        <taxon>Bacteria</taxon>
        <taxon>Pseudomonadati</taxon>
        <taxon>Pseudomonadota</taxon>
        <taxon>Alphaproteobacteria</taxon>
        <taxon>Rhodospirillales</taxon>
        <taxon>Rhodospirillaceae</taxon>
        <taxon>Rhodospirillum</taxon>
    </lineage>
</organism>
<dbReference type="KEGG" id="rru:Rru_A1284"/>
<gene>
    <name evidence="2" type="ordered locus">Rru_A1284</name>
</gene>
<dbReference type="InterPro" id="IPR036411">
    <property type="entry name" value="TorD-like_sf"/>
</dbReference>